<dbReference type="Gene3D" id="3.90.1200.10">
    <property type="match status" value="1"/>
</dbReference>
<keyword evidence="3" id="KW-1185">Reference proteome</keyword>
<comment type="caution">
    <text evidence="2">The sequence shown here is derived from an EMBL/GenBank/DDBJ whole genome shotgun (WGS) entry which is preliminary data.</text>
</comment>
<gene>
    <name evidence="2" type="ORF">GCM10009839_24490</name>
</gene>
<dbReference type="Proteomes" id="UP001500751">
    <property type="component" value="Unassembled WGS sequence"/>
</dbReference>
<dbReference type="SUPFAM" id="SSF56112">
    <property type="entry name" value="Protein kinase-like (PK-like)"/>
    <property type="match status" value="1"/>
</dbReference>
<protein>
    <submittedName>
        <fullName evidence="2">Phosphotransferase</fullName>
    </submittedName>
</protein>
<accession>A0ABN2U1B9</accession>
<dbReference type="InterPro" id="IPR011009">
    <property type="entry name" value="Kinase-like_dom_sf"/>
</dbReference>
<evidence type="ECO:0000313" key="3">
    <source>
        <dbReference type="Proteomes" id="UP001500751"/>
    </source>
</evidence>
<organism evidence="2 3">
    <name type="scientific">Catenulispora yoronensis</name>
    <dbReference type="NCBI Taxonomy" id="450799"/>
    <lineage>
        <taxon>Bacteria</taxon>
        <taxon>Bacillati</taxon>
        <taxon>Actinomycetota</taxon>
        <taxon>Actinomycetes</taxon>
        <taxon>Catenulisporales</taxon>
        <taxon>Catenulisporaceae</taxon>
        <taxon>Catenulispora</taxon>
    </lineage>
</organism>
<evidence type="ECO:0000259" key="1">
    <source>
        <dbReference type="Pfam" id="PF01636"/>
    </source>
</evidence>
<dbReference type="InterPro" id="IPR002575">
    <property type="entry name" value="Aminoglycoside_PTrfase"/>
</dbReference>
<reference evidence="2 3" key="1">
    <citation type="journal article" date="2019" name="Int. J. Syst. Evol. Microbiol.">
        <title>The Global Catalogue of Microorganisms (GCM) 10K type strain sequencing project: providing services to taxonomists for standard genome sequencing and annotation.</title>
        <authorList>
            <consortium name="The Broad Institute Genomics Platform"/>
            <consortium name="The Broad Institute Genome Sequencing Center for Infectious Disease"/>
            <person name="Wu L."/>
            <person name="Ma J."/>
        </authorList>
    </citation>
    <scope>NUCLEOTIDE SEQUENCE [LARGE SCALE GENOMIC DNA]</scope>
    <source>
        <strain evidence="2 3">JCM 16014</strain>
    </source>
</reference>
<dbReference type="RefSeq" id="WP_344665658.1">
    <property type="nucleotide sequence ID" value="NZ_BAAAQN010000011.1"/>
</dbReference>
<dbReference type="Pfam" id="PF01636">
    <property type="entry name" value="APH"/>
    <property type="match status" value="1"/>
</dbReference>
<feature type="domain" description="Aminoglycoside phosphotransferase" evidence="1">
    <location>
        <begin position="5"/>
        <end position="112"/>
    </location>
</feature>
<proteinExistence type="predicted"/>
<sequence>MQIGELIGSGLDADVYALDDSWVLRRTRDRRAQTREAAVMAHLHAHGYPVPEVRADGGPPEDLVMRRVAGPTLLEAGIAGEVDFGRGGAILADLLVRLHTVPVQESEDEARSSDPVAILHLDLHPMNVILTADGPVVIDWTNTRQGDPALDWAMSALILAQVALDGSDLSRPADDLLTALLAHRPETVVLDAAAVAGAHAQRADNPHDVHRYLDEAVSLVIARAG</sequence>
<evidence type="ECO:0000313" key="2">
    <source>
        <dbReference type="EMBL" id="GAA2025474.1"/>
    </source>
</evidence>
<dbReference type="EMBL" id="BAAAQN010000011">
    <property type="protein sequence ID" value="GAA2025474.1"/>
    <property type="molecule type" value="Genomic_DNA"/>
</dbReference>
<name>A0ABN2U1B9_9ACTN</name>